<gene>
    <name evidence="1" type="ORF">TeGR_g8801</name>
</gene>
<feature type="non-terminal residue" evidence="1">
    <location>
        <position position="1"/>
    </location>
</feature>
<keyword evidence="2" id="KW-1185">Reference proteome</keyword>
<evidence type="ECO:0000313" key="2">
    <source>
        <dbReference type="Proteomes" id="UP001165060"/>
    </source>
</evidence>
<protein>
    <recommendedName>
        <fullName evidence="3">Translation elongation factor 1-alpha</fullName>
    </recommendedName>
</protein>
<name>A0ABQ6MTL6_9STRA</name>
<evidence type="ECO:0000313" key="1">
    <source>
        <dbReference type="EMBL" id="GMI32059.1"/>
    </source>
</evidence>
<comment type="caution">
    <text evidence="1">The sequence shown here is derived from an EMBL/GenBank/DDBJ whole genome shotgun (WGS) entry which is preliminary data.</text>
</comment>
<proteinExistence type="predicted"/>
<accession>A0ABQ6MTL6</accession>
<evidence type="ECO:0008006" key="3">
    <source>
        <dbReference type="Google" id="ProtNLM"/>
    </source>
</evidence>
<sequence>FEKGKPPAQGEVGGVLKELGFTSEAVFKF</sequence>
<organism evidence="1 2">
    <name type="scientific">Tetraparma gracilis</name>
    <dbReference type="NCBI Taxonomy" id="2962635"/>
    <lineage>
        <taxon>Eukaryota</taxon>
        <taxon>Sar</taxon>
        <taxon>Stramenopiles</taxon>
        <taxon>Ochrophyta</taxon>
        <taxon>Bolidophyceae</taxon>
        <taxon>Parmales</taxon>
        <taxon>Triparmaceae</taxon>
        <taxon>Tetraparma</taxon>
    </lineage>
</organism>
<reference evidence="1 2" key="1">
    <citation type="journal article" date="2023" name="Commun. Biol.">
        <title>Genome analysis of Parmales, the sister group of diatoms, reveals the evolutionary specialization of diatoms from phago-mixotrophs to photoautotrophs.</title>
        <authorList>
            <person name="Ban H."/>
            <person name="Sato S."/>
            <person name="Yoshikawa S."/>
            <person name="Yamada K."/>
            <person name="Nakamura Y."/>
            <person name="Ichinomiya M."/>
            <person name="Sato N."/>
            <person name="Blanc-Mathieu R."/>
            <person name="Endo H."/>
            <person name="Kuwata A."/>
            <person name="Ogata H."/>
        </authorList>
    </citation>
    <scope>NUCLEOTIDE SEQUENCE [LARGE SCALE GENOMIC DNA]</scope>
</reference>
<dbReference type="Proteomes" id="UP001165060">
    <property type="component" value="Unassembled WGS sequence"/>
</dbReference>
<dbReference type="EMBL" id="BRYB01003176">
    <property type="protein sequence ID" value="GMI32059.1"/>
    <property type="molecule type" value="Genomic_DNA"/>
</dbReference>